<dbReference type="InterPro" id="IPR011114">
    <property type="entry name" value="RuvA_C"/>
</dbReference>
<protein>
    <recommendedName>
        <fullName evidence="6">Holliday junction branch migration complex subunit RuvA</fullName>
    </recommendedName>
</protein>
<dbReference type="GO" id="GO:0000400">
    <property type="term" value="F:four-way junction DNA binding"/>
    <property type="evidence" value="ECO:0007669"/>
    <property type="project" value="UniProtKB-UniRule"/>
</dbReference>
<evidence type="ECO:0000256" key="6">
    <source>
        <dbReference type="HAMAP-Rule" id="MF_00031"/>
    </source>
</evidence>
<dbReference type="SMART" id="SM00278">
    <property type="entry name" value="HhH1"/>
    <property type="match status" value="2"/>
</dbReference>
<feature type="domain" description="Helix-hairpin-helix DNA-binding motif class 1" evidence="7">
    <location>
        <begin position="73"/>
        <end position="92"/>
    </location>
</feature>
<comment type="subunit">
    <text evidence="6">Homotetramer. Forms an RuvA(8)-RuvB(12)-Holliday junction (HJ) complex. HJ DNA is sandwiched between 2 RuvA tetramers; dsDNA enters through RuvA and exits via RuvB. An RuvB hexamer assembles on each DNA strand where it exits the tetramer. Each RuvB hexamer is contacted by two RuvA subunits (via domain III) on 2 adjacent RuvB subunits; this complex drives branch migration. In the full resolvosome a probable DNA-RuvA(4)-RuvB(12)-RuvC(2) complex forms which resolves the HJ.</text>
</comment>
<keyword evidence="9" id="KW-1185">Reference proteome</keyword>
<dbReference type="Gene3D" id="2.40.50.140">
    <property type="entry name" value="Nucleic acid-binding proteins"/>
    <property type="match status" value="1"/>
</dbReference>
<dbReference type="NCBIfam" id="TIGR00084">
    <property type="entry name" value="ruvA"/>
    <property type="match status" value="1"/>
</dbReference>
<accession>A0A7R6P3G8</accession>
<keyword evidence="1 6" id="KW-0963">Cytoplasm</keyword>
<dbReference type="HAMAP" id="MF_00031">
    <property type="entry name" value="DNA_HJ_migration_RuvA"/>
    <property type="match status" value="1"/>
</dbReference>
<dbReference type="Gene3D" id="1.10.8.10">
    <property type="entry name" value="DNA helicase RuvA subunit, C-terminal domain"/>
    <property type="match status" value="1"/>
</dbReference>
<dbReference type="InterPro" id="IPR012340">
    <property type="entry name" value="NA-bd_OB-fold"/>
</dbReference>
<evidence type="ECO:0000256" key="4">
    <source>
        <dbReference type="ARBA" id="ARBA00023172"/>
    </source>
</evidence>
<dbReference type="SUPFAM" id="SSF50249">
    <property type="entry name" value="Nucleic acid-binding proteins"/>
    <property type="match status" value="1"/>
</dbReference>
<dbReference type="InterPro" id="IPR003583">
    <property type="entry name" value="Hlx-hairpin-Hlx_DNA-bd_motif"/>
</dbReference>
<dbReference type="GO" id="GO:0006310">
    <property type="term" value="P:DNA recombination"/>
    <property type="evidence" value="ECO:0007669"/>
    <property type="project" value="UniProtKB-UniRule"/>
</dbReference>
<evidence type="ECO:0000256" key="3">
    <source>
        <dbReference type="ARBA" id="ARBA00023125"/>
    </source>
</evidence>
<gene>
    <name evidence="6 8" type="primary">ruvA</name>
    <name evidence="8" type="ORF">AMJAP_1917</name>
</gene>
<reference evidence="8 9" key="1">
    <citation type="journal article" date="2008" name="Int. J. Syst. Evol. Microbiol.">
        <title>Amphritea japonica sp. nov. and Amphritea balenae sp. nov., isolated from the sediment adjacent to sperm whale carcasses off Kagoshima, Japan.</title>
        <authorList>
            <person name="Miyazaki M."/>
            <person name="Nogi Y."/>
            <person name="Fujiwara Y."/>
            <person name="Kawato M."/>
            <person name="Nagahama T."/>
            <person name="Kubokawa K."/>
            <person name="Horikoshi K."/>
        </authorList>
    </citation>
    <scope>NUCLEOTIDE SEQUENCE [LARGE SCALE GENOMIC DNA]</scope>
    <source>
        <strain evidence="8 9">ATCC BAA-1530</strain>
    </source>
</reference>
<feature type="region of interest" description="Domain I" evidence="6">
    <location>
        <begin position="1"/>
        <end position="64"/>
    </location>
</feature>
<evidence type="ECO:0000256" key="2">
    <source>
        <dbReference type="ARBA" id="ARBA00022763"/>
    </source>
</evidence>
<comment type="caution">
    <text evidence="6">Lacks conserved residue(s) required for the propagation of feature annotation.</text>
</comment>
<dbReference type="InterPro" id="IPR036267">
    <property type="entry name" value="RuvA_C_sf"/>
</dbReference>
<keyword evidence="8" id="KW-0547">Nucleotide-binding</keyword>
<dbReference type="SUPFAM" id="SSF47781">
    <property type="entry name" value="RuvA domain 2-like"/>
    <property type="match status" value="1"/>
</dbReference>
<dbReference type="Pfam" id="PF14520">
    <property type="entry name" value="HHH_5"/>
    <property type="match status" value="1"/>
</dbReference>
<comment type="subcellular location">
    <subcellularLocation>
        <location evidence="6">Cytoplasm</location>
    </subcellularLocation>
</comment>
<evidence type="ECO:0000256" key="5">
    <source>
        <dbReference type="ARBA" id="ARBA00023204"/>
    </source>
</evidence>
<comment type="domain">
    <text evidence="6">Has three domains with a flexible linker between the domains II and III and assumes an 'L' shape. Domain III is highly mobile and contacts RuvB.</text>
</comment>
<dbReference type="GO" id="GO:0009378">
    <property type="term" value="F:four-way junction helicase activity"/>
    <property type="evidence" value="ECO:0007669"/>
    <property type="project" value="InterPro"/>
</dbReference>
<keyword evidence="2 6" id="KW-0227">DNA damage</keyword>
<dbReference type="GO" id="GO:0009379">
    <property type="term" value="C:Holliday junction helicase complex"/>
    <property type="evidence" value="ECO:0007669"/>
    <property type="project" value="InterPro"/>
</dbReference>
<keyword evidence="8" id="KW-0067">ATP-binding</keyword>
<keyword evidence="8" id="KW-0378">Hydrolase</keyword>
<dbReference type="EMBL" id="AP014545">
    <property type="protein sequence ID" value="BBB26508.1"/>
    <property type="molecule type" value="Genomic_DNA"/>
</dbReference>
<evidence type="ECO:0000313" key="9">
    <source>
        <dbReference type="Proteomes" id="UP000595663"/>
    </source>
</evidence>
<feature type="region of interest" description="Domain III" evidence="6">
    <location>
        <begin position="158"/>
        <end position="208"/>
    </location>
</feature>
<dbReference type="KEGG" id="ajp:AMJAP_1917"/>
<feature type="domain" description="Helix-hairpin-helix DNA-binding motif class 1" evidence="7">
    <location>
        <begin position="108"/>
        <end position="127"/>
    </location>
</feature>
<dbReference type="OrthoDB" id="5293449at2"/>
<dbReference type="Gene3D" id="1.10.150.20">
    <property type="entry name" value="5' to 3' exonuclease, C-terminal subdomain"/>
    <property type="match status" value="1"/>
</dbReference>
<evidence type="ECO:0000259" key="7">
    <source>
        <dbReference type="SMART" id="SM00278"/>
    </source>
</evidence>
<evidence type="ECO:0000256" key="1">
    <source>
        <dbReference type="ARBA" id="ARBA00022490"/>
    </source>
</evidence>
<sequence length="208" mass="22824">MIGRLKGELLEKHPPQLVLDVNGVGYEVDASMNTFYQLPEVGKQITLYTHLVVREDAQLLYGFYDRSERSLFRTLIKVNGVGPKLALTILSGISVNEFVQSVEHQDTVALVRLPGVGKKTAERLIVEMKDKLKDFHFTDADEFTLTGDLGEGPQASLTDHRAEAESALVALGYKPVQATKAISQAEKVKPGASCEELIRAALKSMVQG</sequence>
<dbReference type="RefSeq" id="WP_019622164.1">
    <property type="nucleotide sequence ID" value="NZ_AP014545.1"/>
</dbReference>
<dbReference type="GO" id="GO:0005524">
    <property type="term" value="F:ATP binding"/>
    <property type="evidence" value="ECO:0007669"/>
    <property type="project" value="InterPro"/>
</dbReference>
<keyword evidence="4 6" id="KW-0233">DNA recombination</keyword>
<dbReference type="InterPro" id="IPR000085">
    <property type="entry name" value="RuvA"/>
</dbReference>
<dbReference type="GO" id="GO:0016787">
    <property type="term" value="F:hydrolase activity"/>
    <property type="evidence" value="ECO:0007669"/>
    <property type="project" value="UniProtKB-KW"/>
</dbReference>
<dbReference type="Proteomes" id="UP000595663">
    <property type="component" value="Chromosome"/>
</dbReference>
<dbReference type="SUPFAM" id="SSF46929">
    <property type="entry name" value="DNA helicase RuvA subunit, C-terminal domain"/>
    <property type="match status" value="1"/>
</dbReference>
<keyword evidence="5 6" id="KW-0234">DNA repair</keyword>
<comment type="function">
    <text evidence="6">The RuvA-RuvB-RuvC complex processes Holliday junction (HJ) DNA during genetic recombination and DNA repair, while the RuvA-RuvB complex plays an important role in the rescue of blocked DNA replication forks via replication fork reversal (RFR). RuvA specifically binds to HJ cruciform DNA, conferring on it an open structure. The RuvB hexamer acts as an ATP-dependent pump, pulling dsDNA into and through the RuvAB complex. HJ branch migration allows RuvC to scan DNA until it finds its consensus sequence, where it cleaves and resolves the cruciform DNA.</text>
</comment>
<keyword evidence="8" id="KW-0347">Helicase</keyword>
<dbReference type="GO" id="GO:0006281">
    <property type="term" value="P:DNA repair"/>
    <property type="evidence" value="ECO:0007669"/>
    <property type="project" value="UniProtKB-UniRule"/>
</dbReference>
<dbReference type="InterPro" id="IPR013849">
    <property type="entry name" value="DNA_helicase_Holl-junc_RuvA_I"/>
</dbReference>
<dbReference type="Pfam" id="PF07499">
    <property type="entry name" value="RuvA_C"/>
    <property type="match status" value="1"/>
</dbReference>
<organism evidence="8 9">
    <name type="scientific">Amphritea japonica ATCC BAA-1530</name>
    <dbReference type="NCBI Taxonomy" id="1278309"/>
    <lineage>
        <taxon>Bacteria</taxon>
        <taxon>Pseudomonadati</taxon>
        <taxon>Pseudomonadota</taxon>
        <taxon>Gammaproteobacteria</taxon>
        <taxon>Oceanospirillales</taxon>
        <taxon>Oceanospirillaceae</taxon>
        <taxon>Amphritea</taxon>
    </lineage>
</organism>
<dbReference type="AlphaFoldDB" id="A0A7R6P3G8"/>
<dbReference type="GO" id="GO:0048476">
    <property type="term" value="C:Holliday junction resolvase complex"/>
    <property type="evidence" value="ECO:0007669"/>
    <property type="project" value="UniProtKB-UniRule"/>
</dbReference>
<dbReference type="GO" id="GO:0005737">
    <property type="term" value="C:cytoplasm"/>
    <property type="evidence" value="ECO:0007669"/>
    <property type="project" value="UniProtKB-SubCell"/>
</dbReference>
<dbReference type="InterPro" id="IPR010994">
    <property type="entry name" value="RuvA_2-like"/>
</dbReference>
<keyword evidence="3 6" id="KW-0238">DNA-binding</keyword>
<dbReference type="CDD" id="cd14332">
    <property type="entry name" value="UBA_RuvA_C"/>
    <property type="match status" value="1"/>
</dbReference>
<comment type="similarity">
    <text evidence="6">Belongs to the RuvA family.</text>
</comment>
<evidence type="ECO:0000313" key="8">
    <source>
        <dbReference type="EMBL" id="BBB26508.1"/>
    </source>
</evidence>
<dbReference type="Pfam" id="PF01330">
    <property type="entry name" value="RuvA_N"/>
    <property type="match status" value="1"/>
</dbReference>
<proteinExistence type="inferred from homology"/>
<name>A0A7R6P3G8_9GAMM</name>